<dbReference type="PANTHER" id="PTHR14523:SF1">
    <property type="entry name" value="HOMOLOGOUS RECOMBINATION OB-FOLD PROTEIN"/>
    <property type="match status" value="1"/>
</dbReference>
<dbReference type="InterPro" id="IPR058570">
    <property type="entry name" value="HROB_OB"/>
</dbReference>
<feature type="region of interest" description="Disordered" evidence="1">
    <location>
        <begin position="1"/>
        <end position="20"/>
    </location>
</feature>
<sequence>MDIAAPPRKVPPDFPVTNESPTQFYDKLRDVHTSDRALPHQTQYTLGRPAAPLAAACVQPKSKNMCHCRPATPMDIRRTRPVRSGSAVTSTPPHLAETPRRALPHHRDSLYDRRRPARIYTQSSLSDRNYLAARDLRRLISVVRIIPGLAGIVQAAKLRKLVDIREGVEDAVEFVNAGEGIVRGCFGDNKKFCKNEKLDKVVAVIKSSTLNALGDLTATLKDPSSIVSCTIHHKVLTNGGYGKAITNKPLTSEVYDLIISLKHRVVVH</sequence>
<dbReference type="OrthoDB" id="550780at2759"/>
<feature type="region of interest" description="Disordered" evidence="1">
    <location>
        <begin position="81"/>
        <end position="101"/>
    </location>
</feature>
<evidence type="ECO:0000313" key="3">
    <source>
        <dbReference type="EMBL" id="PWA75276.1"/>
    </source>
</evidence>
<dbReference type="PANTHER" id="PTHR14523">
    <property type="entry name" value="UNCHARACTERIZED PROTEIN C17ORF53 HOMOLOG"/>
    <property type="match status" value="1"/>
</dbReference>
<keyword evidence="4" id="KW-1185">Reference proteome</keyword>
<dbReference type="AlphaFoldDB" id="A0A2U1NP59"/>
<organism evidence="3 4">
    <name type="scientific">Artemisia annua</name>
    <name type="common">Sweet wormwood</name>
    <dbReference type="NCBI Taxonomy" id="35608"/>
    <lineage>
        <taxon>Eukaryota</taxon>
        <taxon>Viridiplantae</taxon>
        <taxon>Streptophyta</taxon>
        <taxon>Embryophyta</taxon>
        <taxon>Tracheophyta</taxon>
        <taxon>Spermatophyta</taxon>
        <taxon>Magnoliopsida</taxon>
        <taxon>eudicotyledons</taxon>
        <taxon>Gunneridae</taxon>
        <taxon>Pentapetalae</taxon>
        <taxon>asterids</taxon>
        <taxon>campanulids</taxon>
        <taxon>Asterales</taxon>
        <taxon>Asteraceae</taxon>
        <taxon>Asteroideae</taxon>
        <taxon>Anthemideae</taxon>
        <taxon>Artemisiinae</taxon>
        <taxon>Artemisia</taxon>
    </lineage>
</organism>
<gene>
    <name evidence="3" type="ORF">CTI12_AA244600</name>
</gene>
<dbReference type="Pfam" id="PF15072">
    <property type="entry name" value="HROB"/>
    <property type="match status" value="1"/>
</dbReference>
<proteinExistence type="predicted"/>
<dbReference type="GO" id="GO:0000725">
    <property type="term" value="P:recombinational repair"/>
    <property type="evidence" value="ECO:0007669"/>
    <property type="project" value="InterPro"/>
</dbReference>
<protein>
    <recommendedName>
        <fullName evidence="2">Homologous recombination OB-fold protein OB-fold domain-containing protein</fullName>
    </recommendedName>
</protein>
<name>A0A2U1NP59_ARTAN</name>
<feature type="domain" description="Homologous recombination OB-fold protein OB-fold" evidence="2">
    <location>
        <begin position="197"/>
        <end position="245"/>
    </location>
</feature>
<dbReference type="InterPro" id="IPR028045">
    <property type="entry name" value="HROB"/>
</dbReference>
<accession>A0A2U1NP59</accession>
<evidence type="ECO:0000313" key="4">
    <source>
        <dbReference type="Proteomes" id="UP000245207"/>
    </source>
</evidence>
<dbReference type="Proteomes" id="UP000245207">
    <property type="component" value="Unassembled WGS sequence"/>
</dbReference>
<dbReference type="EMBL" id="PKPP01002437">
    <property type="protein sequence ID" value="PWA75276.1"/>
    <property type="molecule type" value="Genomic_DNA"/>
</dbReference>
<comment type="caution">
    <text evidence="3">The sequence shown here is derived from an EMBL/GenBank/DDBJ whole genome shotgun (WGS) entry which is preliminary data.</text>
</comment>
<evidence type="ECO:0000259" key="2">
    <source>
        <dbReference type="Pfam" id="PF15072"/>
    </source>
</evidence>
<evidence type="ECO:0000256" key="1">
    <source>
        <dbReference type="SAM" id="MobiDB-lite"/>
    </source>
</evidence>
<reference evidence="3 4" key="1">
    <citation type="journal article" date="2018" name="Mol. Plant">
        <title>The genome of Artemisia annua provides insight into the evolution of Asteraceae family and artemisinin biosynthesis.</title>
        <authorList>
            <person name="Shen Q."/>
            <person name="Zhang L."/>
            <person name="Liao Z."/>
            <person name="Wang S."/>
            <person name="Yan T."/>
            <person name="Shi P."/>
            <person name="Liu M."/>
            <person name="Fu X."/>
            <person name="Pan Q."/>
            <person name="Wang Y."/>
            <person name="Lv Z."/>
            <person name="Lu X."/>
            <person name="Zhang F."/>
            <person name="Jiang W."/>
            <person name="Ma Y."/>
            <person name="Chen M."/>
            <person name="Hao X."/>
            <person name="Li L."/>
            <person name="Tang Y."/>
            <person name="Lv G."/>
            <person name="Zhou Y."/>
            <person name="Sun X."/>
            <person name="Brodelius P.E."/>
            <person name="Rose J.K.C."/>
            <person name="Tang K."/>
        </authorList>
    </citation>
    <scope>NUCLEOTIDE SEQUENCE [LARGE SCALE GENOMIC DNA]</scope>
    <source>
        <strain evidence="4">cv. Huhao1</strain>
        <tissue evidence="3">Leaf</tissue>
    </source>
</reference>